<dbReference type="Proteomes" id="UP000178449">
    <property type="component" value="Unassembled WGS sequence"/>
</dbReference>
<accession>A0A1F6GBF0</accession>
<proteinExistence type="predicted"/>
<dbReference type="EMBL" id="MFNE01000023">
    <property type="protein sequence ID" value="OGG95438.1"/>
    <property type="molecule type" value="Genomic_DNA"/>
</dbReference>
<gene>
    <name evidence="1" type="ORF">A2527_04845</name>
</gene>
<organism evidence="1 2">
    <name type="scientific">Candidatus Lambdaproteobacteria bacterium RIFOXYD2_FULL_50_16</name>
    <dbReference type="NCBI Taxonomy" id="1817772"/>
    <lineage>
        <taxon>Bacteria</taxon>
        <taxon>Pseudomonadati</taxon>
        <taxon>Pseudomonadota</taxon>
        <taxon>Candidatus Lambdaproteobacteria</taxon>
    </lineage>
</organism>
<dbReference type="STRING" id="1817772.A2527_04845"/>
<evidence type="ECO:0000313" key="1">
    <source>
        <dbReference type="EMBL" id="OGG95438.1"/>
    </source>
</evidence>
<name>A0A1F6GBF0_9PROT</name>
<sequence>MEVFFHPEFNALCEELKRFDQDLYDRFKVKLKILLNTDPRTMEGIEWNKAKDLYTWVFLPNSLKKHHESIEVDLKISGNKIAVVDLYFLPLGIF</sequence>
<protein>
    <submittedName>
        <fullName evidence="1">Uncharacterized protein</fullName>
    </submittedName>
</protein>
<comment type="caution">
    <text evidence="1">The sequence shown here is derived from an EMBL/GenBank/DDBJ whole genome shotgun (WGS) entry which is preliminary data.</text>
</comment>
<reference evidence="1 2" key="1">
    <citation type="journal article" date="2016" name="Nat. Commun.">
        <title>Thousands of microbial genomes shed light on interconnected biogeochemical processes in an aquifer system.</title>
        <authorList>
            <person name="Anantharaman K."/>
            <person name="Brown C.T."/>
            <person name="Hug L.A."/>
            <person name="Sharon I."/>
            <person name="Castelle C.J."/>
            <person name="Probst A.J."/>
            <person name="Thomas B.C."/>
            <person name="Singh A."/>
            <person name="Wilkins M.J."/>
            <person name="Karaoz U."/>
            <person name="Brodie E.L."/>
            <person name="Williams K.H."/>
            <person name="Hubbard S.S."/>
            <person name="Banfield J.F."/>
        </authorList>
    </citation>
    <scope>NUCLEOTIDE SEQUENCE [LARGE SCALE GENOMIC DNA]</scope>
</reference>
<dbReference type="AlphaFoldDB" id="A0A1F6GBF0"/>
<evidence type="ECO:0000313" key="2">
    <source>
        <dbReference type="Proteomes" id="UP000178449"/>
    </source>
</evidence>